<gene>
    <name evidence="1" type="ORF">Zmor_025552</name>
</gene>
<accession>A0AA38HRQ1</accession>
<dbReference type="EMBL" id="JALNTZ010000008">
    <property type="protein sequence ID" value="KAJ3642798.1"/>
    <property type="molecule type" value="Genomic_DNA"/>
</dbReference>
<sequence>MKATDASSSRKLPFFRKKLLIEPTTKKNLMAPFKSDTILDETVVEGLYDALNVFIVRNEKEASIEFAVAQTVDYNKLIVNLGAFLVAVHHSGSSTSRYFGQKHDIHQICTSSQSFLIIIMFTRDVYSEQNDGF</sequence>
<organism evidence="1 2">
    <name type="scientific">Zophobas morio</name>
    <dbReference type="NCBI Taxonomy" id="2755281"/>
    <lineage>
        <taxon>Eukaryota</taxon>
        <taxon>Metazoa</taxon>
        <taxon>Ecdysozoa</taxon>
        <taxon>Arthropoda</taxon>
        <taxon>Hexapoda</taxon>
        <taxon>Insecta</taxon>
        <taxon>Pterygota</taxon>
        <taxon>Neoptera</taxon>
        <taxon>Endopterygota</taxon>
        <taxon>Coleoptera</taxon>
        <taxon>Polyphaga</taxon>
        <taxon>Cucujiformia</taxon>
        <taxon>Tenebrionidae</taxon>
        <taxon>Zophobas</taxon>
    </lineage>
</organism>
<dbReference type="Proteomes" id="UP001168821">
    <property type="component" value="Unassembled WGS sequence"/>
</dbReference>
<evidence type="ECO:0000313" key="2">
    <source>
        <dbReference type="Proteomes" id="UP001168821"/>
    </source>
</evidence>
<keyword evidence="2" id="KW-1185">Reference proteome</keyword>
<dbReference type="AlphaFoldDB" id="A0AA38HRQ1"/>
<proteinExistence type="predicted"/>
<comment type="caution">
    <text evidence="1">The sequence shown here is derived from an EMBL/GenBank/DDBJ whole genome shotgun (WGS) entry which is preliminary data.</text>
</comment>
<evidence type="ECO:0000313" key="1">
    <source>
        <dbReference type="EMBL" id="KAJ3642798.1"/>
    </source>
</evidence>
<reference evidence="1" key="1">
    <citation type="journal article" date="2023" name="G3 (Bethesda)">
        <title>Whole genome assemblies of Zophobas morio and Tenebrio molitor.</title>
        <authorList>
            <person name="Kaur S."/>
            <person name="Stinson S.A."/>
            <person name="diCenzo G.C."/>
        </authorList>
    </citation>
    <scope>NUCLEOTIDE SEQUENCE</scope>
    <source>
        <strain evidence="1">QUZm001</strain>
    </source>
</reference>
<protein>
    <submittedName>
        <fullName evidence="1">Uncharacterized protein</fullName>
    </submittedName>
</protein>
<name>A0AA38HRQ1_9CUCU</name>